<dbReference type="Gene3D" id="3.40.50.150">
    <property type="entry name" value="Vaccinia Virus protein VP39"/>
    <property type="match status" value="1"/>
</dbReference>
<dbReference type="AlphaFoldDB" id="A0AAW0C2P2"/>
<dbReference type="EMBL" id="JAWWNJ010000023">
    <property type="protein sequence ID" value="KAK7033006.1"/>
    <property type="molecule type" value="Genomic_DNA"/>
</dbReference>
<organism evidence="2 3">
    <name type="scientific">Favolaschia claudopus</name>
    <dbReference type="NCBI Taxonomy" id="2862362"/>
    <lineage>
        <taxon>Eukaryota</taxon>
        <taxon>Fungi</taxon>
        <taxon>Dikarya</taxon>
        <taxon>Basidiomycota</taxon>
        <taxon>Agaricomycotina</taxon>
        <taxon>Agaricomycetes</taxon>
        <taxon>Agaricomycetidae</taxon>
        <taxon>Agaricales</taxon>
        <taxon>Marasmiineae</taxon>
        <taxon>Mycenaceae</taxon>
        <taxon>Favolaschia</taxon>
    </lineage>
</organism>
<comment type="caution">
    <text evidence="2">The sequence shown here is derived from an EMBL/GenBank/DDBJ whole genome shotgun (WGS) entry which is preliminary data.</text>
</comment>
<dbReference type="SUPFAM" id="SSF53335">
    <property type="entry name" value="S-adenosyl-L-methionine-dependent methyltransferases"/>
    <property type="match status" value="1"/>
</dbReference>
<evidence type="ECO:0000259" key="1">
    <source>
        <dbReference type="Pfam" id="PF13649"/>
    </source>
</evidence>
<evidence type="ECO:0000313" key="3">
    <source>
        <dbReference type="Proteomes" id="UP001362999"/>
    </source>
</evidence>
<sequence length="288" mass="30741">MTTSATLAEKHASLSGYGANSSVAQAQYRIDLVANFSIANGARVLELGCGQGDTTLALAEAIGETGHIDAVDPGPLDYGSPKTLGQAHDTVSAGPFGSRITWIQAEPLEFLSAHPDTQYDVAVLAHSLWYFSSPALILKTLRVLSTRAKRICIAEWSLSCAEGTSGTTHILAVLTQAAIECRKPTSTSNVRTVVSPARIKELAKEAGLVLQTEALITPGNGVYDGQWETDHTLRASFTEELEEFVKDDREKGMIHALRDAVQTSLERVGGRKNVGTMDGWSAVFAGKV</sequence>
<evidence type="ECO:0000313" key="2">
    <source>
        <dbReference type="EMBL" id="KAK7033006.1"/>
    </source>
</evidence>
<name>A0AAW0C2P2_9AGAR</name>
<dbReference type="CDD" id="cd02440">
    <property type="entry name" value="AdoMet_MTases"/>
    <property type="match status" value="1"/>
</dbReference>
<accession>A0AAW0C2P2</accession>
<dbReference type="Proteomes" id="UP001362999">
    <property type="component" value="Unassembled WGS sequence"/>
</dbReference>
<gene>
    <name evidence="2" type="ORF">R3P38DRAFT_3313097</name>
</gene>
<protein>
    <submittedName>
        <fullName evidence="2">Methyltransf-25 domain-containing protein</fullName>
    </submittedName>
</protein>
<keyword evidence="3" id="KW-1185">Reference proteome</keyword>
<dbReference type="InterPro" id="IPR029063">
    <property type="entry name" value="SAM-dependent_MTases_sf"/>
</dbReference>
<feature type="domain" description="Methyltransferase" evidence="1">
    <location>
        <begin position="44"/>
        <end position="143"/>
    </location>
</feature>
<proteinExistence type="predicted"/>
<reference evidence="2 3" key="1">
    <citation type="journal article" date="2024" name="J Genomics">
        <title>Draft genome sequencing and assembly of Favolaschia claudopus CIRM-BRFM 2984 isolated from oak limbs.</title>
        <authorList>
            <person name="Navarro D."/>
            <person name="Drula E."/>
            <person name="Chaduli D."/>
            <person name="Cazenave R."/>
            <person name="Ahrendt S."/>
            <person name="Wang J."/>
            <person name="Lipzen A."/>
            <person name="Daum C."/>
            <person name="Barry K."/>
            <person name="Grigoriev I.V."/>
            <person name="Favel A."/>
            <person name="Rosso M.N."/>
            <person name="Martin F."/>
        </authorList>
    </citation>
    <scope>NUCLEOTIDE SEQUENCE [LARGE SCALE GENOMIC DNA]</scope>
    <source>
        <strain evidence="2 3">CIRM-BRFM 2984</strain>
    </source>
</reference>
<dbReference type="InterPro" id="IPR041698">
    <property type="entry name" value="Methyltransf_25"/>
</dbReference>
<dbReference type="Pfam" id="PF13649">
    <property type="entry name" value="Methyltransf_25"/>
    <property type="match status" value="1"/>
</dbReference>